<keyword evidence="2" id="KW-1185">Reference proteome</keyword>
<gene>
    <name evidence="3" type="primary">LOC113214121</name>
</gene>
<sequence length="189" mass="22474">MSGSKSSKFNFNDALFFAEVYNREFLTRLHWFEKNYKRVYEGKPAESVPRKAAVLYDELVRRRLHDQKHAPRFVVRHSLPPIPKPDNSVELLPPMRPVSESERAQLKEGSEAFLKARYRASPDERYYYPLTSSWDYGWLVEHMPLTSVDMKIHARKNIIKETFLRRNGVHPELSHYRHTTSHNRDFPFI</sequence>
<dbReference type="OrthoDB" id="410807at2759"/>
<reference evidence="3" key="1">
    <citation type="submission" date="2025-08" db="UniProtKB">
        <authorList>
            <consortium name="RefSeq"/>
        </authorList>
    </citation>
    <scope>IDENTIFICATION</scope>
    <source>
        <tissue evidence="3">Whole organism</tissue>
    </source>
</reference>
<evidence type="ECO:0000313" key="2">
    <source>
        <dbReference type="Proteomes" id="UP000504606"/>
    </source>
</evidence>
<dbReference type="Pfam" id="PF22589">
    <property type="entry name" value="SPMIP1"/>
    <property type="match status" value="1"/>
</dbReference>
<dbReference type="PANTHER" id="PTHR35826:SF1">
    <property type="entry name" value="PROTEIN ATP6V1FNB-LIKE"/>
    <property type="match status" value="1"/>
</dbReference>
<evidence type="ECO:0000259" key="1">
    <source>
        <dbReference type="Pfam" id="PF22589"/>
    </source>
</evidence>
<dbReference type="InterPro" id="IPR054323">
    <property type="entry name" value="SPMIP1_C"/>
</dbReference>
<protein>
    <submittedName>
        <fullName evidence="3">Protein ATP6V1FNB</fullName>
    </submittedName>
</protein>
<accession>A0A6J1TE93</accession>
<name>A0A6J1TE93_FRAOC</name>
<dbReference type="Proteomes" id="UP000504606">
    <property type="component" value="Unplaced"/>
</dbReference>
<dbReference type="RefSeq" id="XP_026289176.1">
    <property type="nucleotide sequence ID" value="XM_026433391.2"/>
</dbReference>
<dbReference type="KEGG" id="foc:113214121"/>
<dbReference type="GeneID" id="113214121"/>
<evidence type="ECO:0000313" key="3">
    <source>
        <dbReference type="RefSeq" id="XP_026289176.1"/>
    </source>
</evidence>
<organism evidence="2 3">
    <name type="scientific">Frankliniella occidentalis</name>
    <name type="common">Western flower thrips</name>
    <name type="synonym">Euthrips occidentalis</name>
    <dbReference type="NCBI Taxonomy" id="133901"/>
    <lineage>
        <taxon>Eukaryota</taxon>
        <taxon>Metazoa</taxon>
        <taxon>Ecdysozoa</taxon>
        <taxon>Arthropoda</taxon>
        <taxon>Hexapoda</taxon>
        <taxon>Insecta</taxon>
        <taxon>Pterygota</taxon>
        <taxon>Neoptera</taxon>
        <taxon>Paraneoptera</taxon>
        <taxon>Thysanoptera</taxon>
        <taxon>Terebrantia</taxon>
        <taxon>Thripoidea</taxon>
        <taxon>Thripidae</taxon>
        <taxon>Frankliniella</taxon>
    </lineage>
</organism>
<feature type="domain" description="Sperm microtubule inner protein 1 C-terminal" evidence="1">
    <location>
        <begin position="75"/>
        <end position="171"/>
    </location>
</feature>
<dbReference type="PANTHER" id="PTHR35826">
    <property type="entry name" value="PROTEIN ATP6V1FNB-LIKE"/>
    <property type="match status" value="1"/>
</dbReference>
<dbReference type="AlphaFoldDB" id="A0A6J1TE93"/>
<proteinExistence type="predicted"/>